<dbReference type="AlphaFoldDB" id="W0UZN0"/>
<dbReference type="OrthoDB" id="9157595at2"/>
<gene>
    <name evidence="2" type="ORF">GJA_172</name>
</gene>
<organism evidence="2 3">
    <name type="scientific">Janthinobacterium agaricidamnosum NBRC 102515 = DSM 9628</name>
    <dbReference type="NCBI Taxonomy" id="1349767"/>
    <lineage>
        <taxon>Bacteria</taxon>
        <taxon>Pseudomonadati</taxon>
        <taxon>Pseudomonadota</taxon>
        <taxon>Betaproteobacteria</taxon>
        <taxon>Burkholderiales</taxon>
        <taxon>Oxalobacteraceae</taxon>
        <taxon>Janthinobacterium</taxon>
    </lineage>
</organism>
<dbReference type="Proteomes" id="UP000027604">
    <property type="component" value="Chromosome I"/>
</dbReference>
<sequence>MHTIWNKPARASLLAIWALALCGGAMAQDAIRVSQLAWNGLAPSDKKLIQQRYIVELAAPDTFATVVDNPGVDESTPATTIHADKGAAQASADYLDKAEKEGNYSRAKHRAAELAGRAAGAALDTPAKTQFRFNYTLQFADGSIKSYQQVRRDRFGHALGTCILVPEYTVSDEPLCNQTAAALRTAYFPRLQPQPSVSARAAADKGQVMCQLGTIVAASSSAEKCQAAQGRVVQ</sequence>
<evidence type="ECO:0000313" key="3">
    <source>
        <dbReference type="Proteomes" id="UP000027604"/>
    </source>
</evidence>
<protein>
    <submittedName>
        <fullName evidence="2">Uncharacterized protein</fullName>
    </submittedName>
</protein>
<dbReference type="STRING" id="1349767.GJA_172"/>
<keyword evidence="1" id="KW-0732">Signal</keyword>
<feature type="signal peptide" evidence="1">
    <location>
        <begin position="1"/>
        <end position="27"/>
    </location>
</feature>
<feature type="chain" id="PRO_5004798379" evidence="1">
    <location>
        <begin position="28"/>
        <end position="234"/>
    </location>
</feature>
<keyword evidence="3" id="KW-1185">Reference proteome</keyword>
<evidence type="ECO:0000256" key="1">
    <source>
        <dbReference type="SAM" id="SignalP"/>
    </source>
</evidence>
<dbReference type="KEGG" id="jag:GJA_172"/>
<dbReference type="RefSeq" id="WP_038487703.1">
    <property type="nucleotide sequence ID" value="NZ_BCTH01000092.1"/>
</dbReference>
<name>W0UZN0_9BURK</name>
<dbReference type="HOGENOM" id="CLU_1183774_0_0_4"/>
<proteinExistence type="predicted"/>
<dbReference type="EMBL" id="HG322949">
    <property type="protein sequence ID" value="CDG80835.1"/>
    <property type="molecule type" value="Genomic_DNA"/>
</dbReference>
<reference evidence="2 3" key="1">
    <citation type="journal article" date="2015" name="Genome Announc.">
        <title>Genome Sequence of Mushroom Soft-Rot Pathogen Janthinobacterium agaricidamnosum.</title>
        <authorList>
            <person name="Graupner K."/>
            <person name="Lackner G."/>
            <person name="Hertweck C."/>
        </authorList>
    </citation>
    <scope>NUCLEOTIDE SEQUENCE [LARGE SCALE GENOMIC DNA]</scope>
    <source>
        <strain evidence="3">NBRC 102515 / DSM 9628</strain>
    </source>
</reference>
<evidence type="ECO:0000313" key="2">
    <source>
        <dbReference type="EMBL" id="CDG80835.1"/>
    </source>
</evidence>
<dbReference type="PATRIC" id="fig|1349767.4.peg.4810"/>
<accession>W0UZN0</accession>